<dbReference type="EMBL" id="CP003346">
    <property type="protein sequence ID" value="AGA77706.1"/>
    <property type="molecule type" value="Genomic_DNA"/>
</dbReference>
<evidence type="ECO:0000313" key="1">
    <source>
        <dbReference type="EMBL" id="AGA77706.1"/>
    </source>
</evidence>
<protein>
    <submittedName>
        <fullName evidence="1">Uncharacterized protein</fullName>
    </submittedName>
</protein>
<keyword evidence="2" id="KW-1185">Reference proteome</keyword>
<evidence type="ECO:0000313" key="2">
    <source>
        <dbReference type="Proteomes" id="UP000010796"/>
    </source>
</evidence>
<organism evidence="1 2">
    <name type="scientific">Echinicola vietnamensis (strain DSM 17526 / LMG 23754 / KMM 6221)</name>
    <dbReference type="NCBI Taxonomy" id="926556"/>
    <lineage>
        <taxon>Bacteria</taxon>
        <taxon>Pseudomonadati</taxon>
        <taxon>Bacteroidota</taxon>
        <taxon>Cytophagia</taxon>
        <taxon>Cytophagales</taxon>
        <taxon>Cyclobacteriaceae</taxon>
        <taxon>Echinicola</taxon>
    </lineage>
</organism>
<name>L0FY73_ECHVK</name>
<dbReference type="KEGG" id="evi:Echvi_1440"/>
<proteinExistence type="predicted"/>
<dbReference type="Proteomes" id="UP000010796">
    <property type="component" value="Chromosome"/>
</dbReference>
<accession>L0FY73</accession>
<gene>
    <name evidence="1" type="ordered locus">Echvi_1440</name>
</gene>
<dbReference type="HOGENOM" id="CLU_836100_0_0_10"/>
<dbReference type="STRING" id="926556.Echvi_1440"/>
<sequence length="332" mass="37138">MGIPHAFNLWLFYTSKKNVRQSMKILLATLMMCLSFLKTVVAQTNHDSTIVLSAIRSEHSKAGTMAFQVDEGDVNTAKVIFLGDQADYFSARKMDVLDDTLMISVQFTPNMEFIGLAEAVMEIRLEDEVLASRPVRGLSTKALEGENEPSLALVVEAFGWKIDLGWTQLANHTRAELQGEELHVTSFKKAEGAERVEMIPIARYSPPFALPFGYYERGNETPVLKQVGVLANSTSYPEHQTIYPALEEGHPSFDPGKLSFGFYTTSPSHVAYSEDYWNQSLHPDHATHACRVYAVRDSNGKVLPAQYLVCFEEAANGDYQDYVFLVKHVIAQ</sequence>
<dbReference type="eggNOG" id="COG2133">
    <property type="taxonomic scope" value="Bacteria"/>
</dbReference>
<reference evidence="2" key="1">
    <citation type="submission" date="2012-02" db="EMBL/GenBank/DDBJ databases">
        <title>The complete genome of Echinicola vietnamensis DSM 17526.</title>
        <authorList>
            <person name="Lucas S."/>
            <person name="Copeland A."/>
            <person name="Lapidus A."/>
            <person name="Glavina del Rio T."/>
            <person name="Dalin E."/>
            <person name="Tice H."/>
            <person name="Bruce D."/>
            <person name="Goodwin L."/>
            <person name="Pitluck S."/>
            <person name="Peters L."/>
            <person name="Ovchinnikova G."/>
            <person name="Teshima H."/>
            <person name="Kyrpides N."/>
            <person name="Mavromatis K."/>
            <person name="Ivanova N."/>
            <person name="Brettin T."/>
            <person name="Detter J.C."/>
            <person name="Han C."/>
            <person name="Larimer F."/>
            <person name="Land M."/>
            <person name="Hauser L."/>
            <person name="Markowitz V."/>
            <person name="Cheng J.-F."/>
            <person name="Hugenholtz P."/>
            <person name="Woyke T."/>
            <person name="Wu D."/>
            <person name="Brambilla E."/>
            <person name="Klenk H.-P."/>
            <person name="Eisen J.A."/>
        </authorList>
    </citation>
    <scope>NUCLEOTIDE SEQUENCE [LARGE SCALE GENOMIC DNA]</scope>
    <source>
        <strain evidence="2">DSM 17526 / LMG 23754 / KMM 6221</strain>
    </source>
</reference>
<dbReference type="AlphaFoldDB" id="L0FY73"/>